<proteinExistence type="predicted"/>
<sequence>MNQHVADLQMMNKGQEGHVGSENVDCEMSHKPKIRRRKLKEVNSYMSPKALRQVIENLNNKQKEAIKEIGFRGFLHLQDDMISGKLALWLVRNFDTCSCSLPLAYGRISVTEHDVHVMLGLPKGSLLVAEPKNESNLCYLDHVALKLRSVPRQLSTLRAWINGEIKSRAGHDFVIEFSRGYVEDTSEKMTITDVEEEVNEEQHRSKNDEGEIKVKDEAGVS</sequence>
<reference evidence="2" key="1">
    <citation type="submission" date="2022-04" db="EMBL/GenBank/DDBJ databases">
        <title>Carnegiea gigantea Genome sequencing and assembly v2.</title>
        <authorList>
            <person name="Copetti D."/>
            <person name="Sanderson M.J."/>
            <person name="Burquez A."/>
            <person name="Wojciechowski M.F."/>
        </authorList>
    </citation>
    <scope>NUCLEOTIDE SEQUENCE</scope>
    <source>
        <strain evidence="2">SGP5-SGP5p</strain>
        <tissue evidence="2">Aerial part</tissue>
    </source>
</reference>
<gene>
    <name evidence="2" type="ORF">Cgig2_033100</name>
</gene>
<dbReference type="AlphaFoldDB" id="A0A9Q1GRV8"/>
<protein>
    <submittedName>
        <fullName evidence="2">Uncharacterized protein</fullName>
    </submittedName>
</protein>
<feature type="compositionally biased region" description="Basic and acidic residues" evidence="1">
    <location>
        <begin position="200"/>
        <end position="221"/>
    </location>
</feature>
<name>A0A9Q1GRV8_9CARY</name>
<dbReference type="PANTHER" id="PTHR34835">
    <property type="entry name" value="OS07G0283600 PROTEIN-RELATED"/>
    <property type="match status" value="1"/>
</dbReference>
<feature type="region of interest" description="Disordered" evidence="1">
    <location>
        <begin position="1"/>
        <end position="27"/>
    </location>
</feature>
<keyword evidence="3" id="KW-1185">Reference proteome</keyword>
<dbReference type="PANTHER" id="PTHR34835:SF90">
    <property type="entry name" value="AMINOTRANSFERASE-LIKE PLANT MOBILE DOMAIN-CONTAINING PROTEIN"/>
    <property type="match status" value="1"/>
</dbReference>
<feature type="region of interest" description="Disordered" evidence="1">
    <location>
        <begin position="193"/>
        <end position="221"/>
    </location>
</feature>
<evidence type="ECO:0000313" key="2">
    <source>
        <dbReference type="EMBL" id="KAJ8424216.1"/>
    </source>
</evidence>
<dbReference type="Proteomes" id="UP001153076">
    <property type="component" value="Unassembled WGS sequence"/>
</dbReference>
<evidence type="ECO:0000256" key="1">
    <source>
        <dbReference type="SAM" id="MobiDB-lite"/>
    </source>
</evidence>
<comment type="caution">
    <text evidence="2">The sequence shown here is derived from an EMBL/GenBank/DDBJ whole genome shotgun (WGS) entry which is preliminary data.</text>
</comment>
<dbReference type="EMBL" id="JAKOGI010001736">
    <property type="protein sequence ID" value="KAJ8424216.1"/>
    <property type="molecule type" value="Genomic_DNA"/>
</dbReference>
<dbReference type="OrthoDB" id="1751080at2759"/>
<evidence type="ECO:0000313" key="3">
    <source>
        <dbReference type="Proteomes" id="UP001153076"/>
    </source>
</evidence>
<accession>A0A9Q1GRV8</accession>
<organism evidence="2 3">
    <name type="scientific">Carnegiea gigantea</name>
    <dbReference type="NCBI Taxonomy" id="171969"/>
    <lineage>
        <taxon>Eukaryota</taxon>
        <taxon>Viridiplantae</taxon>
        <taxon>Streptophyta</taxon>
        <taxon>Embryophyta</taxon>
        <taxon>Tracheophyta</taxon>
        <taxon>Spermatophyta</taxon>
        <taxon>Magnoliopsida</taxon>
        <taxon>eudicotyledons</taxon>
        <taxon>Gunneridae</taxon>
        <taxon>Pentapetalae</taxon>
        <taxon>Caryophyllales</taxon>
        <taxon>Cactineae</taxon>
        <taxon>Cactaceae</taxon>
        <taxon>Cactoideae</taxon>
        <taxon>Echinocereeae</taxon>
        <taxon>Carnegiea</taxon>
    </lineage>
</organism>